<dbReference type="AlphaFoldDB" id="A0AAU7WVA2"/>
<dbReference type="EMBL" id="CP158490">
    <property type="protein sequence ID" value="XBY23500.1"/>
    <property type="molecule type" value="Genomic_DNA"/>
</dbReference>
<name>A0AAU7WVA2_9PSED</name>
<dbReference type="RefSeq" id="WP_350023274.1">
    <property type="nucleotide sequence ID" value="NZ_CP158490.1"/>
</dbReference>
<reference evidence="1" key="1">
    <citation type="submission" date="2024-06" db="EMBL/GenBank/DDBJ databases">
        <authorList>
            <person name="Wu L."/>
        </authorList>
    </citation>
    <scope>NUCLEOTIDE SEQUENCE</scope>
    <source>
        <strain evidence="1">W17</strain>
    </source>
</reference>
<gene>
    <name evidence="1" type="ORF">ABCR88_29035</name>
</gene>
<sequence length="129" mass="14305">MEQQASRKSPGHPGLFYARTQHQLPAGTGLPVNRFLGRPRIQQHILRTFYCFKASGTRFALGIPGEYAYAAPHICASTLQAVRAPDEADDFLAQSHSQPQELGVRFEGWYGLPKMNQASPREAGHKPAF</sequence>
<accession>A0AAU7WVA2</accession>
<evidence type="ECO:0000313" key="1">
    <source>
        <dbReference type="EMBL" id="XBY23500.1"/>
    </source>
</evidence>
<proteinExistence type="predicted"/>
<organism evidence="1">
    <name type="scientific">Pseudomonas sp. W17</name>
    <dbReference type="NCBI Taxonomy" id="3144407"/>
    <lineage>
        <taxon>Bacteria</taxon>
        <taxon>Pseudomonadati</taxon>
        <taxon>Pseudomonadota</taxon>
        <taxon>Gammaproteobacteria</taxon>
        <taxon>Pseudomonadales</taxon>
        <taxon>Pseudomonadaceae</taxon>
        <taxon>Pseudomonas</taxon>
    </lineage>
</organism>
<protein>
    <submittedName>
        <fullName evidence="1">Uncharacterized protein</fullName>
    </submittedName>
</protein>